<feature type="domain" description="60S ribosomal export protein NMD3 OB-fold" evidence="11">
    <location>
        <begin position="315"/>
        <end position="403"/>
    </location>
</feature>
<dbReference type="PANTHER" id="PTHR12746">
    <property type="entry name" value="NONSENSE-MEDIATED MRNA DECAY PROTEIN 3"/>
    <property type="match status" value="1"/>
</dbReference>
<dbReference type="InParanoid" id="A0A1X7V9D4"/>
<dbReference type="OrthoDB" id="203821at2759"/>
<evidence type="ECO:0000259" key="10">
    <source>
        <dbReference type="Pfam" id="PF04981"/>
    </source>
</evidence>
<dbReference type="GO" id="GO:0000055">
    <property type="term" value="P:ribosomal large subunit export from nucleus"/>
    <property type="evidence" value="ECO:0007669"/>
    <property type="project" value="TreeGrafter"/>
</dbReference>
<evidence type="ECO:0000256" key="9">
    <source>
        <dbReference type="SAM" id="MobiDB-lite"/>
    </source>
</evidence>
<dbReference type="InterPro" id="IPR048898">
    <property type="entry name" value="OB_NMD3"/>
</dbReference>
<dbReference type="EnsemblMetazoa" id="Aqu2.1.36122_001">
    <property type="protein sequence ID" value="Aqu2.1.36122_001"/>
    <property type="gene ID" value="Aqu2.1.36122"/>
</dbReference>
<dbReference type="InterPro" id="IPR039768">
    <property type="entry name" value="Nmd3"/>
</dbReference>
<organism evidence="13">
    <name type="scientific">Amphimedon queenslandica</name>
    <name type="common">Sponge</name>
    <dbReference type="NCBI Taxonomy" id="400682"/>
    <lineage>
        <taxon>Eukaryota</taxon>
        <taxon>Metazoa</taxon>
        <taxon>Porifera</taxon>
        <taxon>Demospongiae</taxon>
        <taxon>Heteroscleromorpha</taxon>
        <taxon>Haplosclerida</taxon>
        <taxon>Niphatidae</taxon>
        <taxon>Amphimedon</taxon>
    </lineage>
</organism>
<keyword evidence="7 8" id="KW-0539">Nucleus</keyword>
<dbReference type="Pfam" id="PF21192">
    <property type="entry name" value="OB_NMD3"/>
    <property type="match status" value="1"/>
</dbReference>
<dbReference type="Pfam" id="PF04981">
    <property type="entry name" value="NMD3"/>
    <property type="match status" value="1"/>
</dbReference>
<protein>
    <recommendedName>
        <fullName evidence="3 8">60S ribosomal export protein NMD3</fullName>
    </recommendedName>
</protein>
<accession>A0A1X7V9D4</accession>
<feature type="region of interest" description="Disordered" evidence="9">
    <location>
        <begin position="462"/>
        <end position="483"/>
    </location>
</feature>
<dbReference type="Pfam" id="PF21193">
    <property type="entry name" value="NMD_SH3"/>
    <property type="match status" value="1"/>
</dbReference>
<name>A0A1X7V9D4_AMPQE</name>
<evidence type="ECO:0000256" key="1">
    <source>
        <dbReference type="ARBA" id="ARBA00002269"/>
    </source>
</evidence>
<evidence type="ECO:0000256" key="5">
    <source>
        <dbReference type="ARBA" id="ARBA00022490"/>
    </source>
</evidence>
<evidence type="ECO:0000259" key="11">
    <source>
        <dbReference type="Pfam" id="PF21192"/>
    </source>
</evidence>
<dbReference type="FunCoup" id="A0A1X7V9D4">
    <property type="interactions" value="708"/>
</dbReference>
<dbReference type="GO" id="GO:0005634">
    <property type="term" value="C:nucleus"/>
    <property type="evidence" value="ECO:0007669"/>
    <property type="project" value="UniProtKB-SubCell"/>
</dbReference>
<comment type="similarity">
    <text evidence="2 8">Belongs to the NMD3 family.</text>
</comment>
<comment type="function">
    <text evidence="1 8">Acts as an adapter for the XPO1/CRM1-mediated export of the 60S ribosomal subunit.</text>
</comment>
<gene>
    <name evidence="13" type="primary">100632532</name>
</gene>
<dbReference type="eggNOG" id="KOG2613">
    <property type="taxonomic scope" value="Eukaryota"/>
</dbReference>
<feature type="domain" description="60S ribosomal export protein NMD3 SH3" evidence="12">
    <location>
        <begin position="251"/>
        <end position="298"/>
    </location>
</feature>
<dbReference type="GO" id="GO:0015031">
    <property type="term" value="P:protein transport"/>
    <property type="evidence" value="ECO:0007669"/>
    <property type="project" value="UniProtKB-KW"/>
</dbReference>
<comment type="subcellular location">
    <subcellularLocation>
        <location evidence="8">Cytoplasm</location>
    </subcellularLocation>
    <subcellularLocation>
        <location evidence="8">Nucleus</location>
    </subcellularLocation>
</comment>
<dbReference type="GO" id="GO:0005737">
    <property type="term" value="C:cytoplasm"/>
    <property type="evidence" value="ECO:0007669"/>
    <property type="project" value="UniProtKB-SubCell"/>
</dbReference>
<dbReference type="AlphaFoldDB" id="A0A1X7V9D4"/>
<dbReference type="EnsemblMetazoa" id="XM_019994694.1">
    <property type="protein sequence ID" value="XP_019850253.1"/>
    <property type="gene ID" value="LOC100632532"/>
</dbReference>
<evidence type="ECO:0000256" key="6">
    <source>
        <dbReference type="ARBA" id="ARBA00022927"/>
    </source>
</evidence>
<keyword evidence="4 8" id="KW-0813">Transport</keyword>
<evidence type="ECO:0000256" key="4">
    <source>
        <dbReference type="ARBA" id="ARBA00022448"/>
    </source>
</evidence>
<keyword evidence="14" id="KW-1185">Reference proteome</keyword>
<dbReference type="GO" id="GO:0043023">
    <property type="term" value="F:ribosomal large subunit binding"/>
    <property type="evidence" value="ECO:0007669"/>
    <property type="project" value="InterPro"/>
</dbReference>
<keyword evidence="6 8" id="KW-0653">Protein transport</keyword>
<sequence length="504" mass="58277">MEYISPSLSREEDSMQRILCCQCGTMIEPNPANMCVACLRTQVDITEGIPKQSTIYFCRSCERYLQPPSGWVSCSLESRELLALCLKKLKGLGKVHLVDAGFIWTEPHSKRLKIKLTIQKEMLAGTLLQQVFVVEFIVHHQMCEDCQRREAKDYWKAVVQVRQKTTHKKTFLYLEQLILKHNIHSNVLRIKEIKGGLDFYYAQKQDARKMVEFIMSVVPSKYKTSQELISHDVHSNTYNYKFTFSVEIVPVCRDNVVCLPRKVANSLGNISPVVICSKVNSSLQVIDPTNLQVAEMSSDIYWRTPFTSLFDHRQLTQFLVLQIEVLPGQFVSRSGSRKHVLSEAWVAPLEELDRQMYCRTHLGHFINTGDVVLGVDFTRANLNNEHFDKLKTTEIPDVVLVKKAYGDRLRRHRKRKWELQSLPKETEDKMEEGEEERDLLDFMEDLEEDKTYRQDINIYMKPNDGVVPVENGGLTGEEEEESYPQIGVEEMLQNLTISDPMSEQ</sequence>
<reference evidence="14" key="1">
    <citation type="journal article" date="2010" name="Nature">
        <title>The Amphimedon queenslandica genome and the evolution of animal complexity.</title>
        <authorList>
            <person name="Srivastava M."/>
            <person name="Simakov O."/>
            <person name="Chapman J."/>
            <person name="Fahey B."/>
            <person name="Gauthier M.E."/>
            <person name="Mitros T."/>
            <person name="Richards G.S."/>
            <person name="Conaco C."/>
            <person name="Dacre M."/>
            <person name="Hellsten U."/>
            <person name="Larroux C."/>
            <person name="Putnam N.H."/>
            <person name="Stanke M."/>
            <person name="Adamska M."/>
            <person name="Darling A."/>
            <person name="Degnan S.M."/>
            <person name="Oakley T.H."/>
            <person name="Plachetzki D.C."/>
            <person name="Zhai Y."/>
            <person name="Adamski M."/>
            <person name="Calcino A."/>
            <person name="Cummins S.F."/>
            <person name="Goodstein D.M."/>
            <person name="Harris C."/>
            <person name="Jackson D.J."/>
            <person name="Leys S.P."/>
            <person name="Shu S."/>
            <person name="Woodcroft B.J."/>
            <person name="Vervoort M."/>
            <person name="Kosik K.S."/>
            <person name="Manning G."/>
            <person name="Degnan B.M."/>
            <person name="Rokhsar D.S."/>
        </authorList>
    </citation>
    <scope>NUCLEOTIDE SEQUENCE [LARGE SCALE GENOMIC DNA]</scope>
</reference>
<evidence type="ECO:0000313" key="13">
    <source>
        <dbReference type="EnsemblMetazoa" id="Aqu2.1.36122_001"/>
    </source>
</evidence>
<evidence type="ECO:0000256" key="8">
    <source>
        <dbReference type="RuleBase" id="RU364108"/>
    </source>
</evidence>
<keyword evidence="5 8" id="KW-0963">Cytoplasm</keyword>
<evidence type="ECO:0000256" key="2">
    <source>
        <dbReference type="ARBA" id="ARBA00009794"/>
    </source>
</evidence>
<dbReference type="InterPro" id="IPR007064">
    <property type="entry name" value="Nmd3_N"/>
</dbReference>
<dbReference type="InterPro" id="IPR048899">
    <property type="entry name" value="NMD_SH3"/>
</dbReference>
<reference evidence="13" key="2">
    <citation type="submission" date="2017-05" db="UniProtKB">
        <authorList>
            <consortium name="EnsemblMetazoa"/>
        </authorList>
    </citation>
    <scope>IDENTIFICATION</scope>
</reference>
<feature type="domain" description="Nmd3 N-terminal" evidence="10">
    <location>
        <begin position="20"/>
        <end position="248"/>
    </location>
</feature>
<dbReference type="PANTHER" id="PTHR12746:SF2">
    <property type="entry name" value="60S RIBOSOMAL EXPORT PROTEIN NMD3"/>
    <property type="match status" value="1"/>
</dbReference>
<evidence type="ECO:0000313" key="14">
    <source>
        <dbReference type="Proteomes" id="UP000007879"/>
    </source>
</evidence>
<dbReference type="Proteomes" id="UP000007879">
    <property type="component" value="Unassembled WGS sequence"/>
</dbReference>
<evidence type="ECO:0000259" key="12">
    <source>
        <dbReference type="Pfam" id="PF21193"/>
    </source>
</evidence>
<proteinExistence type="inferred from homology"/>
<dbReference type="KEGG" id="aqu:100632532"/>
<evidence type="ECO:0000256" key="7">
    <source>
        <dbReference type="ARBA" id="ARBA00023242"/>
    </source>
</evidence>
<evidence type="ECO:0000256" key="3">
    <source>
        <dbReference type="ARBA" id="ARBA00017035"/>
    </source>
</evidence>
<dbReference type="STRING" id="400682.A0A1X7V9D4"/>